<evidence type="ECO:0000256" key="1">
    <source>
        <dbReference type="ARBA" id="ARBA00004123"/>
    </source>
</evidence>
<dbReference type="InterPro" id="IPR013907">
    <property type="entry name" value="Sds3"/>
</dbReference>
<proteinExistence type="predicted"/>
<evidence type="ECO:0000256" key="4">
    <source>
        <dbReference type="ARBA" id="ARBA00023163"/>
    </source>
</evidence>
<evidence type="ECO:0000256" key="5">
    <source>
        <dbReference type="ARBA" id="ARBA00023242"/>
    </source>
</evidence>
<dbReference type="AlphaFoldDB" id="A0A8S1ERD1"/>
<dbReference type="OrthoDB" id="70376at2759"/>
<protein>
    <submittedName>
        <fullName evidence="6">Uncharacterized protein</fullName>
    </submittedName>
</protein>
<evidence type="ECO:0000256" key="2">
    <source>
        <dbReference type="ARBA" id="ARBA00022491"/>
    </source>
</evidence>
<evidence type="ECO:0000313" key="6">
    <source>
        <dbReference type="EMBL" id="CAB3402501.1"/>
    </source>
</evidence>
<reference evidence="6 7" key="1">
    <citation type="submission" date="2020-04" db="EMBL/GenBank/DDBJ databases">
        <authorList>
            <person name="Laetsch R D."/>
            <person name="Stevens L."/>
            <person name="Kumar S."/>
            <person name="Blaxter L. M."/>
        </authorList>
    </citation>
    <scope>NUCLEOTIDE SEQUENCE [LARGE SCALE GENOMIC DNA]</scope>
</reference>
<dbReference type="Pfam" id="PF08598">
    <property type="entry name" value="Sds3"/>
    <property type="match status" value="1"/>
</dbReference>
<dbReference type="GO" id="GO:0005654">
    <property type="term" value="C:nucleoplasm"/>
    <property type="evidence" value="ECO:0007669"/>
    <property type="project" value="UniProtKB-ARBA"/>
</dbReference>
<evidence type="ECO:0000256" key="3">
    <source>
        <dbReference type="ARBA" id="ARBA00023015"/>
    </source>
</evidence>
<evidence type="ECO:0000313" key="7">
    <source>
        <dbReference type="Proteomes" id="UP000494206"/>
    </source>
</evidence>
<keyword evidence="5" id="KW-0539">Nucleus</keyword>
<comment type="caution">
    <text evidence="6">The sequence shown here is derived from an EMBL/GenBank/DDBJ whole genome shotgun (WGS) entry which is preliminary data.</text>
</comment>
<keyword evidence="3" id="KW-0805">Transcription regulation</keyword>
<keyword evidence="4" id="KW-0804">Transcription</keyword>
<comment type="subcellular location">
    <subcellularLocation>
        <location evidence="1">Nucleus</location>
    </subcellularLocation>
</comment>
<gene>
    <name evidence="6" type="ORF">CBOVIS_LOCUS5110</name>
</gene>
<dbReference type="EMBL" id="CADEPM010000003">
    <property type="protein sequence ID" value="CAB3402501.1"/>
    <property type="molecule type" value="Genomic_DNA"/>
</dbReference>
<dbReference type="GO" id="GO:0010468">
    <property type="term" value="P:regulation of gene expression"/>
    <property type="evidence" value="ECO:0007669"/>
    <property type="project" value="UniProtKB-ARBA"/>
</dbReference>
<keyword evidence="2" id="KW-0678">Repressor</keyword>
<organism evidence="6 7">
    <name type="scientific">Caenorhabditis bovis</name>
    <dbReference type="NCBI Taxonomy" id="2654633"/>
    <lineage>
        <taxon>Eukaryota</taxon>
        <taxon>Metazoa</taxon>
        <taxon>Ecdysozoa</taxon>
        <taxon>Nematoda</taxon>
        <taxon>Chromadorea</taxon>
        <taxon>Rhabditida</taxon>
        <taxon>Rhabditina</taxon>
        <taxon>Rhabditomorpha</taxon>
        <taxon>Rhabditoidea</taxon>
        <taxon>Rhabditidae</taxon>
        <taxon>Peloderinae</taxon>
        <taxon>Caenorhabditis</taxon>
    </lineage>
</organism>
<keyword evidence="7" id="KW-1185">Reference proteome</keyword>
<sequence>MSVRTRRQLTRSSPKEIRTPRYHEIIDNTGMMAFFSEKTLEELEVDLKMAEKGTHPYLISCQDEFEEKMQDSLERTEISNTLTKQLLKEEYEMQLAQISKDTDEKLRNMRAEMEKDLEMLEKRTEMEYSCLEINKPTTSNHIDVTKKTLRGRGGGTLIEPPTYFNATPRAPVPAAITANYLLPDHEVLKDLNAIFSNSASITSRSQKLYDVHLQKMKFVYEGKSYKQGEEVYVENDEYGKIPAKAENITDSVVFFRATQSWDIRQVHASLSDLIEGRVKVYKKKNN</sequence>
<name>A0A8S1ERD1_9PELO</name>
<accession>A0A8S1ERD1</accession>
<dbReference type="Proteomes" id="UP000494206">
    <property type="component" value="Unassembled WGS sequence"/>
</dbReference>